<proteinExistence type="inferred from homology"/>
<evidence type="ECO:0000259" key="5">
    <source>
        <dbReference type="Pfam" id="PF16870"/>
    </source>
</evidence>
<keyword evidence="4" id="KW-0786">Thiamine pyrophosphate</keyword>
<dbReference type="EMBL" id="CAJOBR010047029">
    <property type="protein sequence ID" value="CAF5041253.1"/>
    <property type="molecule type" value="Genomic_DNA"/>
</dbReference>
<dbReference type="GO" id="GO:0016624">
    <property type="term" value="F:oxidoreductase activity, acting on the aldehyde or oxo group of donors, disulfide as acceptor"/>
    <property type="evidence" value="ECO:0007669"/>
    <property type="project" value="InterPro"/>
</dbReference>
<gene>
    <name evidence="6" type="ORF">QYT958_LOCUS41404</name>
</gene>
<evidence type="ECO:0000313" key="6">
    <source>
        <dbReference type="EMBL" id="CAF5041253.1"/>
    </source>
</evidence>
<comment type="similarity">
    <text evidence="2">Belongs to the alpha-ketoglutarate dehydrogenase family.</text>
</comment>
<accession>A0A822CE11</accession>
<evidence type="ECO:0000256" key="3">
    <source>
        <dbReference type="ARBA" id="ARBA00023002"/>
    </source>
</evidence>
<feature type="non-terminal residue" evidence="6">
    <location>
        <position position="90"/>
    </location>
</feature>
<dbReference type="InterPro" id="IPR031717">
    <property type="entry name" value="ODO-1/KGD_C"/>
</dbReference>
<feature type="domain" description="2-oxoglutarate dehydrogenase E1 component/KDG C-terminal" evidence="5">
    <location>
        <begin position="2"/>
        <end position="90"/>
    </location>
</feature>
<keyword evidence="3" id="KW-0560">Oxidoreductase</keyword>
<feature type="non-terminal residue" evidence="6">
    <location>
        <position position="1"/>
    </location>
</feature>
<organism evidence="6 7">
    <name type="scientific">Rotaria socialis</name>
    <dbReference type="NCBI Taxonomy" id="392032"/>
    <lineage>
        <taxon>Eukaryota</taxon>
        <taxon>Metazoa</taxon>
        <taxon>Spiralia</taxon>
        <taxon>Gnathifera</taxon>
        <taxon>Rotifera</taxon>
        <taxon>Eurotatoria</taxon>
        <taxon>Bdelloidea</taxon>
        <taxon>Philodinida</taxon>
        <taxon>Philodinidae</taxon>
        <taxon>Rotaria</taxon>
    </lineage>
</organism>
<evidence type="ECO:0000256" key="4">
    <source>
        <dbReference type="ARBA" id="ARBA00023052"/>
    </source>
</evidence>
<dbReference type="InterPro" id="IPR042179">
    <property type="entry name" value="KGD_C_sf"/>
</dbReference>
<dbReference type="GO" id="GO:0030976">
    <property type="term" value="F:thiamine pyrophosphate binding"/>
    <property type="evidence" value="ECO:0007669"/>
    <property type="project" value="InterPro"/>
</dbReference>
<dbReference type="PANTHER" id="PTHR23152:SF4">
    <property type="entry name" value="2-OXOADIPATE DEHYDROGENASE COMPLEX COMPONENT E1"/>
    <property type="match status" value="1"/>
</dbReference>
<sequence>CVSTLTDMADGTSFLPVLSDTMSKTKLNPEKIKRLLFTSGKHYYTLNEERNKRKRDDTAIIRLEELCPFPADELRQEIKKYKNAKEFIWC</sequence>
<dbReference type="Gene3D" id="3.40.50.11610">
    <property type="entry name" value="Multifunctional 2-oxoglutarate metabolism enzyme, C-terminal domain"/>
    <property type="match status" value="1"/>
</dbReference>
<dbReference type="PANTHER" id="PTHR23152">
    <property type="entry name" value="2-OXOGLUTARATE DEHYDROGENASE"/>
    <property type="match status" value="1"/>
</dbReference>
<evidence type="ECO:0000256" key="1">
    <source>
        <dbReference type="ARBA" id="ARBA00001964"/>
    </source>
</evidence>
<dbReference type="AlphaFoldDB" id="A0A822CE11"/>
<dbReference type="InterPro" id="IPR011603">
    <property type="entry name" value="2oxoglutarate_DH_E1"/>
</dbReference>
<name>A0A822CE11_9BILA</name>
<comment type="cofactor">
    <cofactor evidence="1">
        <name>thiamine diphosphate</name>
        <dbReference type="ChEBI" id="CHEBI:58937"/>
    </cofactor>
</comment>
<evidence type="ECO:0000313" key="7">
    <source>
        <dbReference type="Proteomes" id="UP000663848"/>
    </source>
</evidence>
<reference evidence="6" key="1">
    <citation type="submission" date="2021-02" db="EMBL/GenBank/DDBJ databases">
        <authorList>
            <person name="Nowell W R."/>
        </authorList>
    </citation>
    <scope>NUCLEOTIDE SEQUENCE</scope>
</reference>
<evidence type="ECO:0000256" key="2">
    <source>
        <dbReference type="ARBA" id="ARBA00006936"/>
    </source>
</evidence>
<comment type="caution">
    <text evidence="6">The sequence shown here is derived from an EMBL/GenBank/DDBJ whole genome shotgun (WGS) entry which is preliminary data.</text>
</comment>
<protein>
    <recommendedName>
        <fullName evidence="5">2-oxoglutarate dehydrogenase E1 component/KDG C-terminal domain-containing protein</fullName>
    </recommendedName>
</protein>
<dbReference type="Pfam" id="PF16870">
    <property type="entry name" value="OxoGdeHyase_C"/>
    <property type="match status" value="1"/>
</dbReference>
<dbReference type="Proteomes" id="UP000663848">
    <property type="component" value="Unassembled WGS sequence"/>
</dbReference>